<dbReference type="SUPFAM" id="SSF158504">
    <property type="entry name" value="BH2638-like"/>
    <property type="match status" value="1"/>
</dbReference>
<organism evidence="1 2">
    <name type="scientific">Natronobacillus azotifigens</name>
    <dbReference type="NCBI Taxonomy" id="472978"/>
    <lineage>
        <taxon>Bacteria</taxon>
        <taxon>Bacillati</taxon>
        <taxon>Bacillota</taxon>
        <taxon>Bacilli</taxon>
        <taxon>Bacillales</taxon>
        <taxon>Bacillaceae</taxon>
        <taxon>Natronobacillus</taxon>
    </lineage>
</organism>
<evidence type="ECO:0000313" key="2">
    <source>
        <dbReference type="Proteomes" id="UP001084197"/>
    </source>
</evidence>
<sequence>MQYSYPIDETWSTQETIKVVEFLALVEKVYQVSVPAQQILSSYQQFKQVVPSMSEEKTIGRDFEASTGFSIYRTVKLAKENKDKKIKL</sequence>
<dbReference type="InterPro" id="IPR023324">
    <property type="entry name" value="BH2638-like_sf"/>
</dbReference>
<name>A0A9J6RF25_9BACI</name>
<reference evidence="1" key="1">
    <citation type="submission" date="2022-11" db="EMBL/GenBank/DDBJ databases">
        <title>WGS of Natronobacillus azotifigens 24KS-1, an anaerobic diazotrophic haloalkaliphile from soda-rich habitats.</title>
        <authorList>
            <person name="Sorokin D.Y."/>
            <person name="Merkel A.Y."/>
        </authorList>
    </citation>
    <scope>NUCLEOTIDE SEQUENCE</scope>
    <source>
        <strain evidence="1">24KS-1</strain>
    </source>
</reference>
<dbReference type="NCBIfam" id="NF003353">
    <property type="entry name" value="PRK04387.1"/>
    <property type="match status" value="1"/>
</dbReference>
<dbReference type="Proteomes" id="UP001084197">
    <property type="component" value="Unassembled WGS sequence"/>
</dbReference>
<dbReference type="RefSeq" id="WP_268780737.1">
    <property type="nucleotide sequence ID" value="NZ_JAPRAT010000025.1"/>
</dbReference>
<comment type="caution">
    <text evidence="1">The sequence shown here is derived from an EMBL/GenBank/DDBJ whole genome shotgun (WGS) entry which is preliminary data.</text>
</comment>
<proteinExistence type="predicted"/>
<accession>A0A9J6RF25</accession>
<dbReference type="PIRSF" id="PIRSF037260">
    <property type="entry name" value="UPF0223"/>
    <property type="match status" value="1"/>
</dbReference>
<dbReference type="Pfam" id="PF05256">
    <property type="entry name" value="UPF0223"/>
    <property type="match status" value="1"/>
</dbReference>
<dbReference type="InterPro" id="IPR007920">
    <property type="entry name" value="UPF0223"/>
</dbReference>
<keyword evidence="2" id="KW-1185">Reference proteome</keyword>
<dbReference type="EMBL" id="JAPRAT010000025">
    <property type="protein sequence ID" value="MCZ0703972.1"/>
    <property type="molecule type" value="Genomic_DNA"/>
</dbReference>
<evidence type="ECO:0000313" key="1">
    <source>
        <dbReference type="EMBL" id="MCZ0703972.1"/>
    </source>
</evidence>
<dbReference type="Gene3D" id="1.10.220.80">
    <property type="entry name" value="BH2638-like"/>
    <property type="match status" value="1"/>
</dbReference>
<gene>
    <name evidence="1" type="ORF">OWO01_12190</name>
</gene>
<protein>
    <submittedName>
        <fullName evidence="1">UPF0223 family protein</fullName>
    </submittedName>
</protein>
<dbReference type="AlphaFoldDB" id="A0A9J6RF25"/>